<keyword evidence="3" id="KW-1185">Reference proteome</keyword>
<evidence type="ECO:0000313" key="2">
    <source>
        <dbReference type="EMBL" id="RPB25863.1"/>
    </source>
</evidence>
<organism evidence="2 3">
    <name type="scientific">Terfezia boudieri ATCC MYA-4762</name>
    <dbReference type="NCBI Taxonomy" id="1051890"/>
    <lineage>
        <taxon>Eukaryota</taxon>
        <taxon>Fungi</taxon>
        <taxon>Dikarya</taxon>
        <taxon>Ascomycota</taxon>
        <taxon>Pezizomycotina</taxon>
        <taxon>Pezizomycetes</taxon>
        <taxon>Pezizales</taxon>
        <taxon>Pezizaceae</taxon>
        <taxon>Terfezia</taxon>
    </lineage>
</organism>
<keyword evidence="1" id="KW-0472">Membrane</keyword>
<keyword evidence="1" id="KW-0812">Transmembrane</keyword>
<evidence type="ECO:0000256" key="1">
    <source>
        <dbReference type="SAM" id="Phobius"/>
    </source>
</evidence>
<reference evidence="2 3" key="1">
    <citation type="journal article" date="2018" name="Nat. Ecol. Evol.">
        <title>Pezizomycetes genomes reveal the molecular basis of ectomycorrhizal truffle lifestyle.</title>
        <authorList>
            <person name="Murat C."/>
            <person name="Payen T."/>
            <person name="Noel B."/>
            <person name="Kuo A."/>
            <person name="Morin E."/>
            <person name="Chen J."/>
            <person name="Kohler A."/>
            <person name="Krizsan K."/>
            <person name="Balestrini R."/>
            <person name="Da Silva C."/>
            <person name="Montanini B."/>
            <person name="Hainaut M."/>
            <person name="Levati E."/>
            <person name="Barry K.W."/>
            <person name="Belfiori B."/>
            <person name="Cichocki N."/>
            <person name="Clum A."/>
            <person name="Dockter R.B."/>
            <person name="Fauchery L."/>
            <person name="Guy J."/>
            <person name="Iotti M."/>
            <person name="Le Tacon F."/>
            <person name="Lindquist E.A."/>
            <person name="Lipzen A."/>
            <person name="Malagnac F."/>
            <person name="Mello A."/>
            <person name="Molinier V."/>
            <person name="Miyauchi S."/>
            <person name="Poulain J."/>
            <person name="Riccioni C."/>
            <person name="Rubini A."/>
            <person name="Sitrit Y."/>
            <person name="Splivallo R."/>
            <person name="Traeger S."/>
            <person name="Wang M."/>
            <person name="Zifcakova L."/>
            <person name="Wipf D."/>
            <person name="Zambonelli A."/>
            <person name="Paolocci F."/>
            <person name="Nowrousian M."/>
            <person name="Ottonello S."/>
            <person name="Baldrian P."/>
            <person name="Spatafora J.W."/>
            <person name="Henrissat B."/>
            <person name="Nagy L.G."/>
            <person name="Aury J.M."/>
            <person name="Wincker P."/>
            <person name="Grigoriev I.V."/>
            <person name="Bonfante P."/>
            <person name="Martin F.M."/>
        </authorList>
    </citation>
    <scope>NUCLEOTIDE SEQUENCE [LARGE SCALE GENOMIC DNA]</scope>
    <source>
        <strain evidence="2 3">ATCC MYA-4762</strain>
    </source>
</reference>
<dbReference type="OrthoDB" id="10372653at2759"/>
<accession>A0A3N4LSH7</accession>
<gene>
    <name evidence="2" type="ORF">L211DRAFT_61201</name>
</gene>
<feature type="transmembrane region" description="Helical" evidence="1">
    <location>
        <begin position="208"/>
        <end position="228"/>
    </location>
</feature>
<feature type="transmembrane region" description="Helical" evidence="1">
    <location>
        <begin position="58"/>
        <end position="80"/>
    </location>
</feature>
<name>A0A3N4LSH7_9PEZI</name>
<protein>
    <submittedName>
        <fullName evidence="2">Uncharacterized protein</fullName>
    </submittedName>
</protein>
<proteinExistence type="predicted"/>
<dbReference type="EMBL" id="ML121536">
    <property type="protein sequence ID" value="RPB25863.1"/>
    <property type="molecule type" value="Genomic_DNA"/>
</dbReference>
<dbReference type="AlphaFoldDB" id="A0A3N4LSH7"/>
<dbReference type="Proteomes" id="UP000267821">
    <property type="component" value="Unassembled WGS sequence"/>
</dbReference>
<keyword evidence="1" id="KW-1133">Transmembrane helix</keyword>
<sequence length="234" mass="27009">MKLSDSANIMSSAILVAMIVNMKSLSLYHLKLGWELSWVASLDANSTRFSKDSTTGWIARYIIMQLLNAALRLAAAYLLVPRWSEYGETIDHCYRALPANHISNGEDASRYFVRYAWVNLAFTLTQLPNAVGFDCRRIPRWVMRRLDWKLNTKSEILLLFRLFGRRLWALWSMASVCWMVYLAGQVLVDVWTMFILNKPLLGDDEIKWGFGQVMAMFILLIPIYGMLLDCITLH</sequence>
<feature type="transmembrane region" description="Helical" evidence="1">
    <location>
        <begin position="167"/>
        <end position="188"/>
    </location>
</feature>
<dbReference type="InParanoid" id="A0A3N4LSH7"/>
<evidence type="ECO:0000313" key="3">
    <source>
        <dbReference type="Proteomes" id="UP000267821"/>
    </source>
</evidence>